<dbReference type="InterPro" id="IPR007234">
    <property type="entry name" value="Vps53_N"/>
</dbReference>
<dbReference type="PROSITE" id="PS00108">
    <property type="entry name" value="PROTEIN_KINASE_ST"/>
    <property type="match status" value="1"/>
</dbReference>
<organism evidence="18 19">
    <name type="scientific">Perilla frutescens var. hirtella</name>
    <name type="common">Perilla citriodora</name>
    <name type="synonym">Perilla setoyensis</name>
    <dbReference type="NCBI Taxonomy" id="608512"/>
    <lineage>
        <taxon>Eukaryota</taxon>
        <taxon>Viridiplantae</taxon>
        <taxon>Streptophyta</taxon>
        <taxon>Embryophyta</taxon>
        <taxon>Tracheophyta</taxon>
        <taxon>Spermatophyta</taxon>
        <taxon>Magnoliopsida</taxon>
        <taxon>eudicotyledons</taxon>
        <taxon>Gunneridae</taxon>
        <taxon>Pentapetalae</taxon>
        <taxon>asterids</taxon>
        <taxon>lamiids</taxon>
        <taxon>Lamiales</taxon>
        <taxon>Lamiaceae</taxon>
        <taxon>Nepetoideae</taxon>
        <taxon>Elsholtzieae</taxon>
        <taxon>Perilla</taxon>
    </lineage>
</organism>
<keyword evidence="11" id="KW-0067">ATP-binding</keyword>
<dbReference type="FunFam" id="1.10.510.10:FF:000498">
    <property type="entry name" value="U-box domain-containing protein 51"/>
    <property type="match status" value="1"/>
</dbReference>
<keyword evidence="14" id="KW-0472">Membrane</keyword>
<dbReference type="InterPro" id="IPR039766">
    <property type="entry name" value="Vps53"/>
</dbReference>
<dbReference type="PROSITE" id="PS50011">
    <property type="entry name" value="PROTEIN_KINASE_DOM"/>
    <property type="match status" value="1"/>
</dbReference>
<dbReference type="Gene3D" id="1.10.510.10">
    <property type="entry name" value="Transferase(Phosphotransferase) domain 1"/>
    <property type="match status" value="1"/>
</dbReference>
<protein>
    <recommendedName>
        <fullName evidence="6">RING-type E3 ubiquitin transferase</fullName>
        <ecNumber evidence="6">2.3.2.27</ecNumber>
    </recommendedName>
</protein>
<evidence type="ECO:0000256" key="15">
    <source>
        <dbReference type="SAM" id="Coils"/>
    </source>
</evidence>
<comment type="catalytic activity">
    <reaction evidence="1">
        <text>S-ubiquitinyl-[E2 ubiquitin-conjugating enzyme]-L-cysteine + [acceptor protein]-L-lysine = [E2 ubiquitin-conjugating enzyme]-L-cysteine + N(6)-ubiquitinyl-[acceptor protein]-L-lysine.</text>
        <dbReference type="EC" id="2.3.2.27"/>
    </reaction>
</comment>
<evidence type="ECO:0000256" key="4">
    <source>
        <dbReference type="ARBA" id="ARBA00004906"/>
    </source>
</evidence>
<dbReference type="CDD" id="cd14066">
    <property type="entry name" value="STKc_IRAK"/>
    <property type="match status" value="1"/>
</dbReference>
<dbReference type="InterPro" id="IPR006016">
    <property type="entry name" value="UspA"/>
</dbReference>
<evidence type="ECO:0000256" key="11">
    <source>
        <dbReference type="ARBA" id="ARBA00022840"/>
    </source>
</evidence>
<dbReference type="Pfam" id="PF16854">
    <property type="entry name" value="VPS53_C"/>
    <property type="match status" value="1"/>
</dbReference>
<dbReference type="EMBL" id="SDAM02000001">
    <property type="protein sequence ID" value="KAH6838141.1"/>
    <property type="molecule type" value="Genomic_DNA"/>
</dbReference>
<dbReference type="Gene3D" id="3.40.50.620">
    <property type="entry name" value="HUPs"/>
    <property type="match status" value="1"/>
</dbReference>
<evidence type="ECO:0000256" key="2">
    <source>
        <dbReference type="ARBA" id="ARBA00004150"/>
    </source>
</evidence>
<keyword evidence="12" id="KW-0333">Golgi apparatus</keyword>
<evidence type="ECO:0000256" key="16">
    <source>
        <dbReference type="SAM" id="MobiDB-lite"/>
    </source>
</evidence>
<comment type="similarity">
    <text evidence="5">Belongs to the VPS53 family.</text>
</comment>
<dbReference type="Gene3D" id="1.10.357.110">
    <property type="entry name" value="Vacuolar protein sorting-associated protein 53, C-terminus"/>
    <property type="match status" value="1"/>
</dbReference>
<name>A0AAD4JQC5_PERFH</name>
<dbReference type="Gene3D" id="3.30.200.20">
    <property type="entry name" value="Phosphorylase Kinase, domain 1"/>
    <property type="match status" value="1"/>
</dbReference>
<evidence type="ECO:0000256" key="6">
    <source>
        <dbReference type="ARBA" id="ARBA00012483"/>
    </source>
</evidence>
<reference evidence="18 19" key="1">
    <citation type="journal article" date="2021" name="Nat. Commun.">
        <title>Incipient diploidization of the medicinal plant Perilla within 10,000 years.</title>
        <authorList>
            <person name="Zhang Y."/>
            <person name="Shen Q."/>
            <person name="Leng L."/>
            <person name="Zhang D."/>
            <person name="Chen S."/>
            <person name="Shi Y."/>
            <person name="Ning Z."/>
            <person name="Chen S."/>
        </authorList>
    </citation>
    <scope>NUCLEOTIDE SEQUENCE [LARGE SCALE GENOMIC DNA]</scope>
    <source>
        <strain evidence="19">cv. PC099</strain>
    </source>
</reference>
<dbReference type="GO" id="GO:0061630">
    <property type="term" value="F:ubiquitin protein ligase activity"/>
    <property type="evidence" value="ECO:0007669"/>
    <property type="project" value="UniProtKB-EC"/>
</dbReference>
<dbReference type="PANTHER" id="PTHR12820">
    <property type="entry name" value="VACUOLAR SORTING PROTEIN 53"/>
    <property type="match status" value="1"/>
</dbReference>
<evidence type="ECO:0000256" key="8">
    <source>
        <dbReference type="ARBA" id="ARBA00022741"/>
    </source>
</evidence>
<evidence type="ECO:0000256" key="10">
    <source>
        <dbReference type="ARBA" id="ARBA00022786"/>
    </source>
</evidence>
<accession>A0AAD4JQC5</accession>
<keyword evidence="10" id="KW-0833">Ubl conjugation pathway</keyword>
<proteinExistence type="inferred from homology"/>
<feature type="coiled-coil region" evidence="15">
    <location>
        <begin position="324"/>
        <end position="351"/>
    </location>
</feature>
<dbReference type="GO" id="GO:0005829">
    <property type="term" value="C:cytosol"/>
    <property type="evidence" value="ECO:0007669"/>
    <property type="project" value="GOC"/>
</dbReference>
<dbReference type="GO" id="GO:0042147">
    <property type="term" value="P:retrograde transport, endosome to Golgi"/>
    <property type="evidence" value="ECO:0007669"/>
    <property type="project" value="InterPro"/>
</dbReference>
<dbReference type="Pfam" id="PF04100">
    <property type="entry name" value="Vps53_N"/>
    <property type="match status" value="1"/>
</dbReference>
<comment type="pathway">
    <text evidence="4">Protein modification; protein ubiquitination.</text>
</comment>
<dbReference type="GO" id="GO:0010008">
    <property type="term" value="C:endosome membrane"/>
    <property type="evidence" value="ECO:0007669"/>
    <property type="project" value="UniProtKB-SubCell"/>
</dbReference>
<dbReference type="InterPro" id="IPR011009">
    <property type="entry name" value="Kinase-like_dom_sf"/>
</dbReference>
<feature type="compositionally biased region" description="Polar residues" evidence="16">
    <location>
        <begin position="230"/>
        <end position="239"/>
    </location>
</feature>
<dbReference type="InterPro" id="IPR031745">
    <property type="entry name" value="Vps53_C"/>
</dbReference>
<feature type="compositionally biased region" description="Basic and acidic residues" evidence="16">
    <location>
        <begin position="219"/>
        <end position="229"/>
    </location>
</feature>
<dbReference type="CDD" id="cd01989">
    <property type="entry name" value="USP_STK_Ubox_N"/>
    <property type="match status" value="1"/>
</dbReference>
<dbReference type="SUPFAM" id="SSF56112">
    <property type="entry name" value="Protein kinase-like (PK-like)"/>
    <property type="match status" value="1"/>
</dbReference>
<dbReference type="InterPro" id="IPR001245">
    <property type="entry name" value="Ser-Thr/Tyr_kinase_cat_dom"/>
</dbReference>
<dbReference type="PANTHER" id="PTHR12820:SF0">
    <property type="entry name" value="VACUOLAR PROTEIN SORTING-ASSOCIATED PROTEIN 53 HOMOLOG"/>
    <property type="match status" value="1"/>
</dbReference>
<feature type="region of interest" description="Disordered" evidence="16">
    <location>
        <begin position="187"/>
        <end position="246"/>
    </location>
</feature>
<feature type="compositionally biased region" description="Low complexity" evidence="16">
    <location>
        <begin position="188"/>
        <end position="205"/>
    </location>
</feature>
<dbReference type="InterPro" id="IPR008271">
    <property type="entry name" value="Ser/Thr_kinase_AS"/>
</dbReference>
<dbReference type="GO" id="GO:0004672">
    <property type="term" value="F:protein kinase activity"/>
    <property type="evidence" value="ECO:0007669"/>
    <property type="project" value="InterPro"/>
</dbReference>
<evidence type="ECO:0000256" key="5">
    <source>
        <dbReference type="ARBA" id="ARBA00008628"/>
    </source>
</evidence>
<dbReference type="EC" id="2.3.2.27" evidence="6"/>
<evidence type="ECO:0000256" key="14">
    <source>
        <dbReference type="ARBA" id="ARBA00023136"/>
    </source>
</evidence>
<dbReference type="SUPFAM" id="SSF52402">
    <property type="entry name" value="Adenine nucleotide alpha hydrolases-like"/>
    <property type="match status" value="1"/>
</dbReference>
<dbReference type="GO" id="GO:0005524">
    <property type="term" value="F:ATP binding"/>
    <property type="evidence" value="ECO:0007669"/>
    <property type="project" value="UniProtKB-KW"/>
</dbReference>
<comment type="caution">
    <text evidence="18">The sequence shown here is derived from an EMBL/GenBank/DDBJ whole genome shotgun (WGS) entry which is preliminary data.</text>
</comment>
<dbReference type="Pfam" id="PF00582">
    <property type="entry name" value="Usp"/>
    <property type="match status" value="1"/>
</dbReference>
<evidence type="ECO:0000256" key="3">
    <source>
        <dbReference type="ARBA" id="ARBA00004481"/>
    </source>
</evidence>
<feature type="domain" description="Protein kinase" evidence="17">
    <location>
        <begin position="462"/>
        <end position="725"/>
    </location>
</feature>
<keyword evidence="9" id="KW-0967">Endosome</keyword>
<keyword evidence="19" id="KW-1185">Reference proteome</keyword>
<evidence type="ECO:0000256" key="1">
    <source>
        <dbReference type="ARBA" id="ARBA00000900"/>
    </source>
</evidence>
<keyword evidence="8" id="KW-0547">Nucleotide-binding</keyword>
<evidence type="ECO:0000256" key="9">
    <source>
        <dbReference type="ARBA" id="ARBA00022753"/>
    </source>
</evidence>
<dbReference type="FunFam" id="3.30.200.20:FF:000162">
    <property type="entry name" value="Adenine nucleotide alpha hydrolase-like domain kinase"/>
    <property type="match status" value="1"/>
</dbReference>
<dbReference type="GO" id="GO:0000938">
    <property type="term" value="C:GARP complex"/>
    <property type="evidence" value="ECO:0007669"/>
    <property type="project" value="InterPro"/>
</dbReference>
<dbReference type="FunFam" id="1.10.357.110:FF:000002">
    <property type="entry name" value="Vacuolar protein sorting-associated protein 53 A"/>
    <property type="match status" value="1"/>
</dbReference>
<evidence type="ECO:0000313" key="18">
    <source>
        <dbReference type="EMBL" id="KAH6838141.1"/>
    </source>
</evidence>
<sequence>MWLPNGKGSNAGRKIGRNGLVAVAIDEDKTSKNAIKWATENLLSKGQTVILIHVIPRSSASSCHNYATAGLGSGNDLVLEKPTKDLFLTFHCFCTRKDILCFDVVLEDTDIAKAITEYAAHAAIENLVLGASRHGFIRRLKTVDVPTSVSKASPDFCTVYVISKLKISSVRNASRQAPFTSPLMPHLQQMQDQTNSNSNSNTTMSPEARATPRHMPSRGPDRTPRRVPDDTSTTGTDLSKSPILARGYNPNMFMDLSESDTDISFISSERASTDSRYMDPMLYDTMDPCRSSRVSVSSENSFGSMRSGAGVVPRFNEMSSSTEYSTASMENDEVEVEMRRLKLELQKTMDMYSTACKEALTAKQKAVELHRWRVDEERRLEDSRMAEEAARMTAEHEKAKYKSALETAEAAQRIAELESQKRIEAEKRALQESDDKDTGLIVTPLRYRRYSIEEIEEASQYFNDSRKIGEGGYGPVYKCSLDHTPVAVKVLRPDAAQGRSQFQQEVEVLSCLRHPNMVLLLGACPEYGCLVYEYMANGSLEDRLLRRGNTRPLTWQLRFRIAAEIATGLHFLHQTKPEPLVHRDLKPGNILLDQNYVSKISDVGLARLVPPSVADDVTQYRMTSTAGTFCYIDPEYQQTGMLGVKSDVYSFGIVLLQIITAKPAMGLTHHIGNAIEKGTISDMLDPSVPDWPTEETLEFAKLAIQCAELRRKDRPDLGKVVVPTLNKLRELGEENMTNFLVGGSANPSPNNSFISSTSNTAQNFKSDPNIRSVYSAPDGCLSSASMPGNLSEASLSGVEPLMQKIHSEIRRVDAEILTAVRQQSNSGSKAREDLAAATRAVQELLYKMQEIKTKAEQSETMVQEICRDIKKLDFAKKHITTTITALHRLTMLVSAVEQLQAMASKRQYKEAAAQLEAVNQLCSHFEAYRDFQKITELREKFKSIKQILKSHVFSDFSSLGTGKETEETNLLQQLSDACLVVDALEPSVREELVKNFCSRELTSYQQIFEGAELAKLDKTERRYAWIKRRLRTNEEIWKIFPSSWHVPYLLCIQFCKLTRTQLVDILNNLKEKPDVGTLLMALQRTLEFEEELAEKFGGGSRSKESGSDTGEEMNESNNQIVADIRKKYEKKLAAHHGSENEDQDGHKDLSVPDAGFNFRGIISSCFEPYLAVYVELEEKTLMEHLEKLIQEETWEIEEGSQTNILSSSMQVFLIIRRTLKRCSALTKNQTLFNLFKVFQRILKAYATKLFARLPKGGTGIVAAATGMDGQIKTSDKDERLICYIVNTAEYCHKTSGELAENVAKVVDPVYADRIDMSDVQDEFSAVITKALITLVHGIETKFDAEMAAMTRVPWGTLESVGDQSDYVNGINTILTASIPVLGRLLSPLYFQFFLDKLASSLGPRFYLNIFKCKQISETGAQQMLLDTQAVKTILLEIPSLGKQVSAAAGYSKFVGREMSKAEALLKVILSPMDSVADTYCALLPEGSPSEFQRILDLKGLKRTDQQSILDDYNKRGAGTYQQSMKAVVPSAPNTATTPAIANSSTPAGIIPLKEEIVARAAALGRGAATTGIRRILALTESTTKDRKDGPLRKLFIG</sequence>
<gene>
    <name evidence="18" type="ORF">C2S53_001232</name>
</gene>
<evidence type="ECO:0000256" key="7">
    <source>
        <dbReference type="ARBA" id="ARBA00022679"/>
    </source>
</evidence>
<dbReference type="InterPro" id="IPR038260">
    <property type="entry name" value="Vps53_C_sf"/>
</dbReference>
<dbReference type="InterPro" id="IPR014729">
    <property type="entry name" value="Rossmann-like_a/b/a_fold"/>
</dbReference>
<keyword evidence="13 15" id="KW-0175">Coiled coil</keyword>
<evidence type="ECO:0000256" key="13">
    <source>
        <dbReference type="ARBA" id="ARBA00023054"/>
    </source>
</evidence>
<dbReference type="Pfam" id="PF07714">
    <property type="entry name" value="PK_Tyr_Ser-Thr"/>
    <property type="match status" value="1"/>
</dbReference>
<keyword evidence="7" id="KW-0808">Transferase</keyword>
<dbReference type="InterPro" id="IPR000719">
    <property type="entry name" value="Prot_kinase_dom"/>
</dbReference>
<dbReference type="Proteomes" id="UP001190926">
    <property type="component" value="Unassembled WGS sequence"/>
</dbReference>
<dbReference type="SMART" id="SM00220">
    <property type="entry name" value="S_TKc"/>
    <property type="match status" value="1"/>
</dbReference>
<evidence type="ECO:0000313" key="19">
    <source>
        <dbReference type="Proteomes" id="UP001190926"/>
    </source>
</evidence>
<feature type="region of interest" description="Disordered" evidence="16">
    <location>
        <begin position="1093"/>
        <end position="1117"/>
    </location>
</feature>
<evidence type="ECO:0000256" key="12">
    <source>
        <dbReference type="ARBA" id="ARBA00023034"/>
    </source>
</evidence>
<comment type="subcellular location">
    <subcellularLocation>
        <location evidence="3">Endosome membrane</location>
        <topology evidence="3">Peripheral membrane protein</topology>
    </subcellularLocation>
    <subcellularLocation>
        <location evidence="2">Golgi apparatus</location>
        <location evidence="2">trans-Golgi network membrane</location>
        <topology evidence="2">Peripheral membrane protein</topology>
    </subcellularLocation>
</comment>
<evidence type="ECO:0000259" key="17">
    <source>
        <dbReference type="PROSITE" id="PS50011"/>
    </source>
</evidence>